<dbReference type="AlphaFoldDB" id="A0A174R353"/>
<name>A0A174R353_9FIRM</name>
<gene>
    <name evidence="1" type="ORF">ERS852551_01899</name>
</gene>
<protein>
    <submittedName>
        <fullName evidence="1">Uncharacterized protein</fullName>
    </submittedName>
</protein>
<dbReference type="RefSeq" id="WP_055245174.1">
    <property type="nucleotide sequence ID" value="NZ_CZBE01000012.1"/>
</dbReference>
<reference evidence="1 2" key="1">
    <citation type="submission" date="2015-09" db="EMBL/GenBank/DDBJ databases">
        <authorList>
            <consortium name="Pathogen Informatics"/>
        </authorList>
    </citation>
    <scope>NUCLEOTIDE SEQUENCE [LARGE SCALE GENOMIC DNA]</scope>
    <source>
        <strain evidence="1 2">2789STDY5834939</strain>
    </source>
</reference>
<dbReference type="Proteomes" id="UP000095765">
    <property type="component" value="Unassembled WGS sequence"/>
</dbReference>
<organism evidence="1 2">
    <name type="scientific">Anaerotruncus colihominis</name>
    <dbReference type="NCBI Taxonomy" id="169435"/>
    <lineage>
        <taxon>Bacteria</taxon>
        <taxon>Bacillati</taxon>
        <taxon>Bacillota</taxon>
        <taxon>Clostridia</taxon>
        <taxon>Eubacteriales</taxon>
        <taxon>Oscillospiraceae</taxon>
        <taxon>Anaerotruncus</taxon>
    </lineage>
</organism>
<accession>A0A174R353</accession>
<dbReference type="EMBL" id="CZBE01000012">
    <property type="protein sequence ID" value="CUP77520.1"/>
    <property type="molecule type" value="Genomic_DNA"/>
</dbReference>
<proteinExistence type="predicted"/>
<sequence length="188" mass="20371">MKLLLAASAPLRPYLERMLPASPHRIDPVYLPAAPDNQTLGGLIADAAAYDALLLADGEVWLPEDGAPIASCARPIILPRVHSAASLLLGPARYRRLFRRFDGGVCWRLPLCTEPLFDSARGDCMCLCYLADTSLGLPDESLAARAAAQENGWDFFEEESDLSLLARLLAGAWDSDAFDSFGAAHDRT</sequence>
<evidence type="ECO:0000313" key="1">
    <source>
        <dbReference type="EMBL" id="CUP77520.1"/>
    </source>
</evidence>
<evidence type="ECO:0000313" key="2">
    <source>
        <dbReference type="Proteomes" id="UP000095765"/>
    </source>
</evidence>
<dbReference type="OrthoDB" id="9787351at2"/>